<dbReference type="SUPFAM" id="SSF52540">
    <property type="entry name" value="P-loop containing nucleoside triphosphate hydrolases"/>
    <property type="match status" value="2"/>
</dbReference>
<dbReference type="PANTHER" id="PTHR10803">
    <property type="entry name" value="ARSENICAL PUMP-DRIVING ATPASE ARSENITE-TRANSLOCATING ATPASE"/>
    <property type="match status" value="1"/>
</dbReference>
<dbReference type="EMBL" id="QPEX01000027">
    <property type="protein sequence ID" value="RCS48226.1"/>
    <property type="molecule type" value="Genomic_DNA"/>
</dbReference>
<dbReference type="NCBIfam" id="TIGR04291">
    <property type="entry name" value="arsen_driv_ArsA"/>
    <property type="match status" value="1"/>
</dbReference>
<dbReference type="Pfam" id="PF02374">
    <property type="entry name" value="ArsA_ATPase"/>
    <property type="match status" value="3"/>
</dbReference>
<dbReference type="EC" id="7.3.2.7" evidence="3"/>
<sequence length="594" mass="64096">MRFLQDPPRNLFFTGKGGVGKTSLACAAAVQLSDQGKRVLLVSTDPASNLDEVLGTKLANRPTSVEKVENLWGMNIDPEAAAGAYRERMVGPYRGVLPDAAVASMEEQFSGSCTLEIAAFDEFARLLGDRQATEQFDHILFDTAPTGHTLRLLTLPSAWSGYIENNTTGTSCLGPLAGLQAQQEIYRQTVASLQSHEVTRLVLVARPELSSLKEAARSSEELQALGVANQHLVVNGLFTATDTEDEFAVAMEQRCQAALASMPIAIASFPRTTIPLAGSSVLGVEALRGLGEDMAATMSEASHEQEAESGISVSSNWETVLDELARQGRGVVLTMGKGGVGKTTIASAVAVGLAERGFEVNLSTTDPAAHLAATFAAECLPGLTVGRIDPQQETADYRAEVLQTAGAQLDEQGRALLEEDLRSPCTEEIAVFRAFAKAVADGEDRFVVLDTAPTGHTILLLDSALAYHREVTRQASQMPAAVENLLPRLRDPSFTHVLVVTLPEATPVHEAARLQEDLRRAEIEPFAWVVNQSLTPLAVHDPILRQRRLNERFFIEEVESLAQRVLLTAWQKGPPMGIDSLRHLVAPDQRIDIA</sequence>
<comment type="catalytic activity">
    <reaction evidence="2">
        <text>arsenite(in) + ATP + H2O = arsenite(out) + ADP + phosphate + H(+)</text>
        <dbReference type="Rhea" id="RHEA:11348"/>
        <dbReference type="ChEBI" id="CHEBI:15377"/>
        <dbReference type="ChEBI" id="CHEBI:15378"/>
        <dbReference type="ChEBI" id="CHEBI:29242"/>
        <dbReference type="ChEBI" id="CHEBI:30616"/>
        <dbReference type="ChEBI" id="CHEBI:43474"/>
        <dbReference type="ChEBI" id="CHEBI:456216"/>
        <dbReference type="EC" id="7.3.2.7"/>
    </reaction>
</comment>
<dbReference type="GO" id="GO:0015446">
    <property type="term" value="F:ATPase-coupled arsenite transmembrane transporter activity"/>
    <property type="evidence" value="ECO:0007669"/>
    <property type="project" value="UniProtKB-EC"/>
</dbReference>
<comment type="caution">
    <text evidence="5">The sequence shown here is derived from an EMBL/GenBank/DDBJ whole genome shotgun (WGS) entry which is preliminary data.</text>
</comment>
<accession>A0A368KSF0</accession>
<organism evidence="5 6">
    <name type="scientific">Bremerella cremea</name>
    <dbReference type="NCBI Taxonomy" id="1031537"/>
    <lineage>
        <taxon>Bacteria</taxon>
        <taxon>Pseudomonadati</taxon>
        <taxon>Planctomycetota</taxon>
        <taxon>Planctomycetia</taxon>
        <taxon>Pirellulales</taxon>
        <taxon>Pirellulaceae</taxon>
        <taxon>Bremerella</taxon>
    </lineage>
</organism>
<dbReference type="RefSeq" id="WP_114369274.1">
    <property type="nucleotide sequence ID" value="NZ_QPEX01000027.1"/>
</dbReference>
<evidence type="ECO:0000313" key="5">
    <source>
        <dbReference type="EMBL" id="RCS48226.1"/>
    </source>
</evidence>
<dbReference type="NCBIfam" id="TIGR00345">
    <property type="entry name" value="GET3_arsA_TRC40"/>
    <property type="match status" value="1"/>
</dbReference>
<evidence type="ECO:0000259" key="4">
    <source>
        <dbReference type="SMART" id="SM00382"/>
    </source>
</evidence>
<reference evidence="5 6" key="1">
    <citation type="submission" date="2018-07" db="EMBL/GenBank/DDBJ databases">
        <title>Comparative genomes isolates from brazilian mangrove.</title>
        <authorList>
            <person name="De Araujo J.E."/>
            <person name="Taketani R.G."/>
            <person name="Silva M.C.P."/>
            <person name="Lourenco M.V."/>
            <person name="Oliveira V.M."/>
            <person name="Andreote F.D."/>
        </authorList>
    </citation>
    <scope>NUCLEOTIDE SEQUENCE [LARGE SCALE GENOMIC DNA]</scope>
    <source>
        <strain evidence="5 6">HEX PRIS-MGV</strain>
    </source>
</reference>
<dbReference type="Proteomes" id="UP000253562">
    <property type="component" value="Unassembled WGS sequence"/>
</dbReference>
<evidence type="ECO:0000256" key="3">
    <source>
        <dbReference type="ARBA" id="ARBA00066752"/>
    </source>
</evidence>
<evidence type="ECO:0000313" key="6">
    <source>
        <dbReference type="Proteomes" id="UP000253562"/>
    </source>
</evidence>
<dbReference type="Gene3D" id="3.40.50.300">
    <property type="entry name" value="P-loop containing nucleotide triphosphate hydrolases"/>
    <property type="match status" value="2"/>
</dbReference>
<feature type="domain" description="AAA+ ATPase" evidence="4">
    <location>
        <begin position="7"/>
        <end position="228"/>
    </location>
</feature>
<dbReference type="AlphaFoldDB" id="A0A368KSF0"/>
<dbReference type="InterPro" id="IPR027417">
    <property type="entry name" value="P-loop_NTPase"/>
</dbReference>
<dbReference type="InterPro" id="IPR016300">
    <property type="entry name" value="ATPase_ArsA/GET3"/>
</dbReference>
<dbReference type="PIRSF" id="PIRSF001327">
    <property type="entry name" value="Arsenical_pump-driving_ATPase"/>
    <property type="match status" value="1"/>
</dbReference>
<dbReference type="GO" id="GO:0005524">
    <property type="term" value="F:ATP binding"/>
    <property type="evidence" value="ECO:0007669"/>
    <property type="project" value="InterPro"/>
</dbReference>
<name>A0A368KSF0_9BACT</name>
<feature type="domain" description="AAA+ ATPase" evidence="4">
    <location>
        <begin position="328"/>
        <end position="522"/>
    </location>
</feature>
<comment type="similarity">
    <text evidence="1">Belongs to the arsA ATPase family.</text>
</comment>
<dbReference type="InterPro" id="IPR003593">
    <property type="entry name" value="AAA+_ATPase"/>
</dbReference>
<dbReference type="InterPro" id="IPR027541">
    <property type="entry name" value="Ars_ATPase"/>
</dbReference>
<proteinExistence type="inferred from homology"/>
<evidence type="ECO:0000256" key="1">
    <source>
        <dbReference type="ARBA" id="ARBA00011040"/>
    </source>
</evidence>
<dbReference type="CDD" id="cd02035">
    <property type="entry name" value="ArsA"/>
    <property type="match status" value="2"/>
</dbReference>
<protein>
    <recommendedName>
        <fullName evidence="3">arsenite-transporting ATPase</fullName>
        <ecNumber evidence="3">7.3.2.7</ecNumber>
    </recommendedName>
</protein>
<dbReference type="SMART" id="SM00382">
    <property type="entry name" value="AAA"/>
    <property type="match status" value="2"/>
</dbReference>
<dbReference type="OrthoDB" id="9780677at2"/>
<dbReference type="GO" id="GO:0016887">
    <property type="term" value="F:ATP hydrolysis activity"/>
    <property type="evidence" value="ECO:0007669"/>
    <property type="project" value="InterPro"/>
</dbReference>
<dbReference type="InterPro" id="IPR025723">
    <property type="entry name" value="ArsA/GET3_ATPase-like"/>
</dbReference>
<gene>
    <name evidence="5" type="primary">arsA</name>
    <name evidence="5" type="ORF">DTL42_13550</name>
</gene>
<dbReference type="PANTHER" id="PTHR10803:SF3">
    <property type="entry name" value="ATPASE GET3"/>
    <property type="match status" value="1"/>
</dbReference>
<evidence type="ECO:0000256" key="2">
    <source>
        <dbReference type="ARBA" id="ARBA00052296"/>
    </source>
</evidence>